<dbReference type="InterPro" id="IPR037069">
    <property type="entry name" value="AcylCoA_DH/ox_N_sf"/>
</dbReference>
<keyword evidence="1" id="KW-0285">Flavoprotein</keyword>
<evidence type="ECO:0000313" key="5">
    <source>
        <dbReference type="Proteomes" id="UP000054241"/>
    </source>
</evidence>
<dbReference type="Proteomes" id="UP000054241">
    <property type="component" value="Unassembled WGS sequence"/>
</dbReference>
<accession>A0A101NHF5</accession>
<dbReference type="EMBL" id="LMWL01000049">
    <property type="protein sequence ID" value="KUM93358.1"/>
    <property type="molecule type" value="Genomic_DNA"/>
</dbReference>
<dbReference type="InterPro" id="IPR009100">
    <property type="entry name" value="AcylCoA_DH/oxidase_NM_dom_sf"/>
</dbReference>
<protein>
    <submittedName>
        <fullName evidence="4">Oxidoreductase</fullName>
    </submittedName>
</protein>
<reference evidence="4 5" key="1">
    <citation type="submission" date="2015-10" db="EMBL/GenBank/DDBJ databases">
        <title>Draft genome sequence of Streptomyces cellostaticus DSM 40189, type strain for the species Streptomyces cellostaticus.</title>
        <authorList>
            <person name="Ruckert C."/>
            <person name="Winkler A."/>
            <person name="Kalinowski J."/>
            <person name="Kampfer P."/>
            <person name="Glaeser S."/>
        </authorList>
    </citation>
    <scope>NUCLEOTIDE SEQUENCE [LARGE SCALE GENOMIC DNA]</scope>
    <source>
        <strain evidence="4 5">DSM 40189</strain>
    </source>
</reference>
<dbReference type="SUPFAM" id="SSF56645">
    <property type="entry name" value="Acyl-CoA dehydrogenase NM domain-like"/>
    <property type="match status" value="1"/>
</dbReference>
<evidence type="ECO:0000313" key="4">
    <source>
        <dbReference type="EMBL" id="KUM93358.1"/>
    </source>
</evidence>
<dbReference type="GO" id="GO:0050660">
    <property type="term" value="F:flavin adenine dinucleotide binding"/>
    <property type="evidence" value="ECO:0007669"/>
    <property type="project" value="InterPro"/>
</dbReference>
<dbReference type="PANTHER" id="PTHR43884:SF20">
    <property type="entry name" value="ACYL-COA DEHYDROGENASE FADE28"/>
    <property type="match status" value="1"/>
</dbReference>
<dbReference type="RefSeq" id="WP_067003927.1">
    <property type="nucleotide sequence ID" value="NZ_BNDU01000003.1"/>
</dbReference>
<dbReference type="AlphaFoldDB" id="A0A101NHF5"/>
<keyword evidence="2" id="KW-0274">FAD</keyword>
<dbReference type="Gene3D" id="1.10.540.10">
    <property type="entry name" value="Acyl-CoA dehydrogenase/oxidase, N-terminal domain"/>
    <property type="match status" value="1"/>
</dbReference>
<name>A0A101NHF5_9ACTN</name>
<keyword evidence="5" id="KW-1185">Reference proteome</keyword>
<evidence type="ECO:0000256" key="2">
    <source>
        <dbReference type="ARBA" id="ARBA00022827"/>
    </source>
</evidence>
<dbReference type="GO" id="GO:0003995">
    <property type="term" value="F:acyl-CoA dehydrogenase activity"/>
    <property type="evidence" value="ECO:0007669"/>
    <property type="project" value="TreeGrafter"/>
</dbReference>
<evidence type="ECO:0000256" key="1">
    <source>
        <dbReference type="ARBA" id="ARBA00022630"/>
    </source>
</evidence>
<keyword evidence="3" id="KW-0560">Oxidoreductase</keyword>
<dbReference type="PANTHER" id="PTHR43884">
    <property type="entry name" value="ACYL-COA DEHYDROGENASE"/>
    <property type="match status" value="1"/>
</dbReference>
<dbReference type="OrthoDB" id="2986495at2"/>
<dbReference type="STRING" id="67285.AQI88_26645"/>
<organism evidence="4 5">
    <name type="scientific">Streptomyces cellostaticus</name>
    <dbReference type="NCBI Taxonomy" id="67285"/>
    <lineage>
        <taxon>Bacteria</taxon>
        <taxon>Bacillati</taxon>
        <taxon>Actinomycetota</taxon>
        <taxon>Actinomycetes</taxon>
        <taxon>Kitasatosporales</taxon>
        <taxon>Streptomycetaceae</taxon>
        <taxon>Streptomyces</taxon>
    </lineage>
</organism>
<sequence>MRSLDAARTVCERFHPGLLKELDRIPYAERERPGSPVIDLFRIHGGVGLLIPEAYGGHGAAPLEALRVQLALGALSPSLVAAVSMHHFTAAMLYSLAVKSGRLTGAQTELLHRIVPEQQVMASGWAEGRTAQNILKPAVTARPVEGGFLLSGSKKPCSLSRSMSLLTASIAIHGEDGGEPELALAIVPARAPGMSVHPFWGNDLLAGAESEEVRLEDVFVPAEMVVRAGADDPTRLDDLQSAGFVWFEMLISAGYAGAAAALVEQVLERKRGGAEERAALAVDMEAALALLEGVARGTGSEPGDEESVARVLVARYAVQNALPDIVGRALELLGGLEFISNSASAQIAAATRALAFHPPSRIGAAEPLLAYFGGGALVLA</sequence>
<proteinExistence type="predicted"/>
<evidence type="ECO:0000256" key="3">
    <source>
        <dbReference type="ARBA" id="ARBA00023002"/>
    </source>
</evidence>
<dbReference type="InterPro" id="IPR046373">
    <property type="entry name" value="Acyl-CoA_Oxase/DH_mid-dom_sf"/>
</dbReference>
<dbReference type="Gene3D" id="2.40.110.10">
    <property type="entry name" value="Butyryl-CoA Dehydrogenase, subunit A, domain 2"/>
    <property type="match status" value="1"/>
</dbReference>
<comment type="caution">
    <text evidence="4">The sequence shown here is derived from an EMBL/GenBank/DDBJ whole genome shotgun (WGS) entry which is preliminary data.</text>
</comment>
<gene>
    <name evidence="4" type="ORF">AQI88_26645</name>
</gene>